<dbReference type="Proteomes" id="UP001220478">
    <property type="component" value="Chromosome"/>
</dbReference>
<dbReference type="InterPro" id="IPR014721">
    <property type="entry name" value="Ribsml_uS5_D2-typ_fold_subgr"/>
</dbReference>
<organism evidence="8 9">
    <name type="scientific">Amygdalobacter indicium</name>
    <dbReference type="NCBI Taxonomy" id="3029272"/>
    <lineage>
        <taxon>Bacteria</taxon>
        <taxon>Bacillati</taxon>
        <taxon>Bacillota</taxon>
        <taxon>Clostridia</taxon>
        <taxon>Eubacteriales</taxon>
        <taxon>Oscillospiraceae</taxon>
        <taxon>Amygdalobacter</taxon>
    </lineage>
</organism>
<reference evidence="8 9" key="1">
    <citation type="submission" date="2023-02" db="EMBL/GenBank/DDBJ databases">
        <title>Novel Oscillospiraceae bacterial genomes.</title>
        <authorList>
            <person name="Srinivasan S."/>
            <person name="Austin M.N."/>
            <person name="Fiedler T.L."/>
            <person name="Strenk S.M."/>
            <person name="Agnew K.J."/>
            <person name="Nagana Gowda G.A."/>
            <person name="Raftery D."/>
            <person name="Beamer M.A."/>
            <person name="Achilles S.L."/>
            <person name="Wiesenfeld H.C."/>
            <person name="Fredricks D.N."/>
            <person name="Hillier S.L."/>
        </authorList>
    </citation>
    <scope>NUCLEOTIDE SEQUENCE [LARGE SCALE GENOMIC DNA]</scope>
    <source>
        <strain evidence="8 9">CHIC02 1186E3-8</strain>
    </source>
</reference>
<evidence type="ECO:0000313" key="8">
    <source>
        <dbReference type="EMBL" id="WEG35559.1"/>
    </source>
</evidence>
<accession>A0ABY8C7P8</accession>
<dbReference type="RefSeq" id="WP_315571679.1">
    <property type="nucleotide sequence ID" value="NZ_CP118868.1"/>
</dbReference>
<proteinExistence type="inferred from homology"/>
<keyword evidence="3 6" id="KW-0255">Endonuclease</keyword>
<comment type="subunit">
    <text evidence="6">Consists of a catalytic RNA component (M1 or rnpB) and a protein subunit.</text>
</comment>
<keyword evidence="1 6" id="KW-0819">tRNA processing</keyword>
<dbReference type="PANTHER" id="PTHR33992">
    <property type="entry name" value="RIBONUCLEASE P PROTEIN COMPONENT"/>
    <property type="match status" value="1"/>
</dbReference>
<name>A0ABY8C7P8_9FIRM</name>
<comment type="similarity">
    <text evidence="6">Belongs to the RnpA family.</text>
</comment>
<keyword evidence="9" id="KW-1185">Reference proteome</keyword>
<dbReference type="InterPro" id="IPR020568">
    <property type="entry name" value="Ribosomal_Su5_D2-typ_SF"/>
</dbReference>
<dbReference type="Pfam" id="PF00825">
    <property type="entry name" value="Ribonuclease_P"/>
    <property type="match status" value="1"/>
</dbReference>
<dbReference type="GO" id="GO:0004526">
    <property type="term" value="F:ribonuclease P activity"/>
    <property type="evidence" value="ECO:0007669"/>
    <property type="project" value="UniProtKB-EC"/>
</dbReference>
<evidence type="ECO:0000313" key="9">
    <source>
        <dbReference type="Proteomes" id="UP001220478"/>
    </source>
</evidence>
<evidence type="ECO:0000256" key="3">
    <source>
        <dbReference type="ARBA" id="ARBA00022759"/>
    </source>
</evidence>
<evidence type="ECO:0000256" key="5">
    <source>
        <dbReference type="ARBA" id="ARBA00022884"/>
    </source>
</evidence>
<dbReference type="NCBIfam" id="TIGR00188">
    <property type="entry name" value="rnpA"/>
    <property type="match status" value="1"/>
</dbReference>
<dbReference type="EMBL" id="CP118868">
    <property type="protein sequence ID" value="WEG35559.1"/>
    <property type="molecule type" value="Genomic_DNA"/>
</dbReference>
<dbReference type="HAMAP" id="MF_00227">
    <property type="entry name" value="RNase_P"/>
    <property type="match status" value="1"/>
</dbReference>
<sequence>MMALARLRRNNRLKAPYSFSKTMKKGQLYIGKYLNCYIFPKKYGDIRLGVTCVKQTPNAVWRNYYKRRLRLAYQANFNLLKQQFTAPVDIVLVAKHRAEKFSSEKYIADLAAILQNLSLHAKIRR</sequence>
<evidence type="ECO:0000256" key="7">
    <source>
        <dbReference type="NCBIfam" id="TIGR00188"/>
    </source>
</evidence>
<dbReference type="InterPro" id="IPR000100">
    <property type="entry name" value="RNase_P"/>
</dbReference>
<evidence type="ECO:0000256" key="1">
    <source>
        <dbReference type="ARBA" id="ARBA00022694"/>
    </source>
</evidence>
<dbReference type="SUPFAM" id="SSF54211">
    <property type="entry name" value="Ribosomal protein S5 domain 2-like"/>
    <property type="match status" value="1"/>
</dbReference>
<evidence type="ECO:0000256" key="6">
    <source>
        <dbReference type="HAMAP-Rule" id="MF_00227"/>
    </source>
</evidence>
<dbReference type="EC" id="3.1.26.5" evidence="6 7"/>
<evidence type="ECO:0000256" key="2">
    <source>
        <dbReference type="ARBA" id="ARBA00022722"/>
    </source>
</evidence>
<keyword evidence="2 6" id="KW-0540">Nuclease</keyword>
<dbReference type="Gene3D" id="3.30.230.10">
    <property type="match status" value="1"/>
</dbReference>
<comment type="catalytic activity">
    <reaction evidence="6">
        <text>Endonucleolytic cleavage of RNA, removing 5'-extranucleotides from tRNA precursor.</text>
        <dbReference type="EC" id="3.1.26.5"/>
    </reaction>
</comment>
<dbReference type="PANTHER" id="PTHR33992:SF1">
    <property type="entry name" value="RIBONUCLEASE P PROTEIN COMPONENT"/>
    <property type="match status" value="1"/>
</dbReference>
<evidence type="ECO:0000256" key="4">
    <source>
        <dbReference type="ARBA" id="ARBA00022801"/>
    </source>
</evidence>
<comment type="function">
    <text evidence="6">RNaseP catalyzes the removal of the 5'-leader sequence from pre-tRNA to produce the mature 5'-terminus. It can also cleave other RNA substrates such as 4.5S RNA. The protein component plays an auxiliary but essential role in vivo by binding to the 5'-leader sequence and broadening the substrate specificity of the ribozyme.</text>
</comment>
<protein>
    <recommendedName>
        <fullName evidence="6 7">Ribonuclease P protein component</fullName>
        <shortName evidence="6">RNase P protein</shortName>
        <shortName evidence="6">RNaseP protein</shortName>
        <ecNumber evidence="6 7">3.1.26.5</ecNumber>
    </recommendedName>
    <alternativeName>
        <fullName evidence="6">Protein C5</fullName>
    </alternativeName>
</protein>
<keyword evidence="4 6" id="KW-0378">Hydrolase</keyword>
<keyword evidence="5 6" id="KW-0694">RNA-binding</keyword>
<gene>
    <name evidence="6 8" type="primary">rnpA</name>
    <name evidence="8" type="ORF">PYS61_06490</name>
</gene>